<accession>A0AAD1W9A5</accession>
<dbReference type="AlphaFoldDB" id="A0AAD1W9A5"/>
<dbReference type="Proteomes" id="UP001295444">
    <property type="component" value="Chromosome 05"/>
</dbReference>
<gene>
    <name evidence="1" type="ORF">PECUL_23A061270</name>
</gene>
<dbReference type="EMBL" id="OW240916">
    <property type="protein sequence ID" value="CAH2297302.1"/>
    <property type="molecule type" value="Genomic_DNA"/>
</dbReference>
<proteinExistence type="predicted"/>
<protein>
    <submittedName>
        <fullName evidence="1">Uncharacterized protein</fullName>
    </submittedName>
</protein>
<keyword evidence="2" id="KW-1185">Reference proteome</keyword>
<dbReference type="Gene3D" id="3.30.70.1820">
    <property type="entry name" value="L1 transposable element, RRM domain"/>
    <property type="match status" value="1"/>
</dbReference>
<name>A0AAD1W9A5_PELCU</name>
<evidence type="ECO:0000313" key="2">
    <source>
        <dbReference type="Proteomes" id="UP001295444"/>
    </source>
</evidence>
<sequence length="94" mass="10851">MQTQLSTLQESVDHQNSYLQALHRSLDDVDNRVFRNNLRICSLPENEQEDIYTTLCERYSLILDKPLDNSIPLDRAHRALKPTGTVSDKPKDVI</sequence>
<evidence type="ECO:0000313" key="1">
    <source>
        <dbReference type="EMBL" id="CAH2297302.1"/>
    </source>
</evidence>
<organism evidence="1 2">
    <name type="scientific">Pelobates cultripes</name>
    <name type="common">Western spadefoot toad</name>
    <dbReference type="NCBI Taxonomy" id="61616"/>
    <lineage>
        <taxon>Eukaryota</taxon>
        <taxon>Metazoa</taxon>
        <taxon>Chordata</taxon>
        <taxon>Craniata</taxon>
        <taxon>Vertebrata</taxon>
        <taxon>Euteleostomi</taxon>
        <taxon>Amphibia</taxon>
        <taxon>Batrachia</taxon>
        <taxon>Anura</taxon>
        <taxon>Pelobatoidea</taxon>
        <taxon>Pelobatidae</taxon>
        <taxon>Pelobates</taxon>
    </lineage>
</organism>
<reference evidence="1" key="1">
    <citation type="submission" date="2022-03" db="EMBL/GenBank/DDBJ databases">
        <authorList>
            <person name="Alioto T."/>
            <person name="Alioto T."/>
            <person name="Gomez Garrido J."/>
        </authorList>
    </citation>
    <scope>NUCLEOTIDE SEQUENCE</scope>
</reference>